<dbReference type="GeneID" id="63784171"/>
<dbReference type="GO" id="GO:0046872">
    <property type="term" value="F:metal ion binding"/>
    <property type="evidence" value="ECO:0007669"/>
    <property type="project" value="UniProtKB-KW"/>
</dbReference>
<dbReference type="InterPro" id="IPR020613">
    <property type="entry name" value="Thiolase_CS"/>
</dbReference>
<dbReference type="PANTHER" id="PTHR18919:SF156">
    <property type="entry name" value="ACETYL-COA ACETYLTRANSFERASE, MITOCHONDRIAL"/>
    <property type="match status" value="1"/>
</dbReference>
<dbReference type="NCBIfam" id="TIGR01930">
    <property type="entry name" value="AcCoA-C-Actrans"/>
    <property type="match status" value="1"/>
</dbReference>
<dbReference type="InterPro" id="IPR016039">
    <property type="entry name" value="Thiolase-like"/>
</dbReference>
<evidence type="ECO:0000313" key="11">
    <source>
        <dbReference type="EMBL" id="ORY85457.1"/>
    </source>
</evidence>
<dbReference type="Proteomes" id="UP000193685">
    <property type="component" value="Unassembled WGS sequence"/>
</dbReference>
<dbReference type="EC" id="2.3.1.9" evidence="2"/>
<dbReference type="PROSITE" id="PS00098">
    <property type="entry name" value="THIOLASE_1"/>
    <property type="match status" value="1"/>
</dbReference>
<dbReference type="RefSeq" id="XP_040726939.1">
    <property type="nucleotide sequence ID" value="XM_040867572.1"/>
</dbReference>
<dbReference type="EMBL" id="MCFI01000004">
    <property type="protein sequence ID" value="ORY85457.1"/>
    <property type="molecule type" value="Genomic_DNA"/>
</dbReference>
<evidence type="ECO:0000256" key="1">
    <source>
        <dbReference type="ARBA" id="ARBA00010982"/>
    </source>
</evidence>
<dbReference type="GO" id="GO:0005739">
    <property type="term" value="C:mitochondrion"/>
    <property type="evidence" value="ECO:0007669"/>
    <property type="project" value="TreeGrafter"/>
</dbReference>
<keyword evidence="4" id="KW-0479">Metal-binding</keyword>
<feature type="domain" description="Thiolase C-terminal" evidence="10">
    <location>
        <begin position="289"/>
        <end position="409"/>
    </location>
</feature>
<evidence type="ECO:0000256" key="4">
    <source>
        <dbReference type="ARBA" id="ARBA00022723"/>
    </source>
</evidence>
<keyword evidence="3 8" id="KW-0808">Transferase</keyword>
<dbReference type="PIRSF" id="PIRSF000429">
    <property type="entry name" value="Ac-CoA_Ac_transf"/>
    <property type="match status" value="1"/>
</dbReference>
<evidence type="ECO:0000313" key="12">
    <source>
        <dbReference type="Proteomes" id="UP000193685"/>
    </source>
</evidence>
<feature type="active site" description="Acyl-thioester intermediate" evidence="7">
    <location>
        <position position="112"/>
    </location>
</feature>
<proteinExistence type="inferred from homology"/>
<dbReference type="PROSITE" id="PS00737">
    <property type="entry name" value="THIOLASE_2"/>
    <property type="match status" value="1"/>
</dbReference>
<organism evidence="11 12">
    <name type="scientific">Protomyces lactucae-debilis</name>
    <dbReference type="NCBI Taxonomy" id="2754530"/>
    <lineage>
        <taxon>Eukaryota</taxon>
        <taxon>Fungi</taxon>
        <taxon>Dikarya</taxon>
        <taxon>Ascomycota</taxon>
        <taxon>Taphrinomycotina</taxon>
        <taxon>Taphrinomycetes</taxon>
        <taxon>Taphrinales</taxon>
        <taxon>Protomycetaceae</taxon>
        <taxon>Protomyces</taxon>
    </lineage>
</organism>
<dbReference type="InterPro" id="IPR020617">
    <property type="entry name" value="Thiolase_C"/>
</dbReference>
<protein>
    <recommendedName>
        <fullName evidence="2">acetyl-CoA C-acetyltransferase</fullName>
        <ecNumber evidence="2">2.3.1.9</ecNumber>
    </recommendedName>
</protein>
<gene>
    <name evidence="11" type="ORF">BCR37DRAFT_344614</name>
</gene>
<evidence type="ECO:0000259" key="9">
    <source>
        <dbReference type="Pfam" id="PF00108"/>
    </source>
</evidence>
<sequence length="410" mass="42917">MQRHTGSLLKTHLRSFSTSRPHQKLSDVVFLAAKRTPVAKMNGALKSKTAVELGTIAVKAALAASGLKPEAVEEVFMGQVIQANAGQSPARQVVLGAGMPTSTEASTINKVCASGMKSIMLAAQSISHGDRQVMIAGGMESMSNAPFYMPRHLTFGHVTANDSIVKDGLWDVYNNFAMGLCGEHCAETYNISREEQDAFAIESYKRAVAAWDAGKFKDEVVAVELGGRKGGVVTEDEEPRSLKLDKIPTLRPVFKREGGTVTAANASPLNDGASAVVLAHKSVAEAQGLTPMARMVGYADAALKPIDFTVAPAEAIKKVLAKTGLAVKDIAAWELNEAFAVVGIVNTKLLQLDPAKVNVNGGAVALGHPIGSSGSRIVVSLLHALKQGEYGCAAVCNGGGGSSAIIVQKM</sequence>
<evidence type="ECO:0000259" key="10">
    <source>
        <dbReference type="Pfam" id="PF02803"/>
    </source>
</evidence>
<keyword evidence="6 8" id="KW-0012">Acyltransferase</keyword>
<evidence type="ECO:0000256" key="3">
    <source>
        <dbReference type="ARBA" id="ARBA00022679"/>
    </source>
</evidence>
<dbReference type="AlphaFoldDB" id="A0A1Y2FPD3"/>
<dbReference type="InterPro" id="IPR020616">
    <property type="entry name" value="Thiolase_N"/>
</dbReference>
<accession>A0A1Y2FPD3</accession>
<dbReference type="InterPro" id="IPR020615">
    <property type="entry name" value="Thiolase_acyl_enz_int_AS"/>
</dbReference>
<dbReference type="CDD" id="cd00751">
    <property type="entry name" value="thiolase"/>
    <property type="match status" value="1"/>
</dbReference>
<dbReference type="SUPFAM" id="SSF53901">
    <property type="entry name" value="Thiolase-like"/>
    <property type="match status" value="2"/>
</dbReference>
<evidence type="ECO:0000256" key="6">
    <source>
        <dbReference type="ARBA" id="ARBA00023315"/>
    </source>
</evidence>
<dbReference type="OrthoDB" id="5404651at2759"/>
<dbReference type="GO" id="GO:0003985">
    <property type="term" value="F:acetyl-CoA C-acetyltransferase activity"/>
    <property type="evidence" value="ECO:0007669"/>
    <property type="project" value="UniProtKB-EC"/>
</dbReference>
<dbReference type="Pfam" id="PF02803">
    <property type="entry name" value="Thiolase_C"/>
    <property type="match status" value="1"/>
</dbReference>
<evidence type="ECO:0000256" key="8">
    <source>
        <dbReference type="RuleBase" id="RU003557"/>
    </source>
</evidence>
<dbReference type="Pfam" id="PF00108">
    <property type="entry name" value="Thiolase_N"/>
    <property type="match status" value="1"/>
</dbReference>
<feature type="domain" description="Thiolase N-terminal" evidence="9">
    <location>
        <begin position="28"/>
        <end position="281"/>
    </location>
</feature>
<dbReference type="OMA" id="SMGTFGE"/>
<keyword evidence="5" id="KW-0630">Potassium</keyword>
<comment type="caution">
    <text evidence="11">The sequence shown here is derived from an EMBL/GenBank/DDBJ whole genome shotgun (WGS) entry which is preliminary data.</text>
</comment>
<comment type="similarity">
    <text evidence="1 8">Belongs to the thiolase-like superfamily. Thiolase family.</text>
</comment>
<dbReference type="GO" id="GO:0006635">
    <property type="term" value="P:fatty acid beta-oxidation"/>
    <property type="evidence" value="ECO:0007669"/>
    <property type="project" value="TreeGrafter"/>
</dbReference>
<reference evidence="11 12" key="1">
    <citation type="submission" date="2016-07" db="EMBL/GenBank/DDBJ databases">
        <title>Pervasive Adenine N6-methylation of Active Genes in Fungi.</title>
        <authorList>
            <consortium name="DOE Joint Genome Institute"/>
            <person name="Mondo S.J."/>
            <person name="Dannebaum R.O."/>
            <person name="Kuo R.C."/>
            <person name="Labutti K."/>
            <person name="Haridas S."/>
            <person name="Kuo A."/>
            <person name="Salamov A."/>
            <person name="Ahrendt S.R."/>
            <person name="Lipzen A."/>
            <person name="Sullivan W."/>
            <person name="Andreopoulos W.B."/>
            <person name="Clum A."/>
            <person name="Lindquist E."/>
            <person name="Daum C."/>
            <person name="Ramamoorthy G.K."/>
            <person name="Gryganskyi A."/>
            <person name="Culley D."/>
            <person name="Magnuson J.K."/>
            <person name="James T.Y."/>
            <person name="O'Malley M.A."/>
            <person name="Stajich J.E."/>
            <person name="Spatafora J.W."/>
            <person name="Visel A."/>
            <person name="Grigoriev I.V."/>
        </authorList>
    </citation>
    <scope>NUCLEOTIDE SEQUENCE [LARGE SCALE GENOMIC DNA]</scope>
    <source>
        <strain evidence="11 12">12-1054</strain>
    </source>
</reference>
<keyword evidence="12" id="KW-1185">Reference proteome</keyword>
<dbReference type="FunFam" id="3.40.47.10:FF:000007">
    <property type="entry name" value="acetyl-CoA acetyltransferase, mitochondrial"/>
    <property type="match status" value="1"/>
</dbReference>
<dbReference type="InterPro" id="IPR002155">
    <property type="entry name" value="Thiolase"/>
</dbReference>
<evidence type="ECO:0000256" key="2">
    <source>
        <dbReference type="ARBA" id="ARBA00012705"/>
    </source>
</evidence>
<evidence type="ECO:0000256" key="7">
    <source>
        <dbReference type="PIRSR" id="PIRSR000429-1"/>
    </source>
</evidence>
<dbReference type="PANTHER" id="PTHR18919">
    <property type="entry name" value="ACETYL-COA C-ACYLTRANSFERASE"/>
    <property type="match status" value="1"/>
</dbReference>
<feature type="active site" description="Proton acceptor" evidence="7">
    <location>
        <position position="368"/>
    </location>
</feature>
<dbReference type="Gene3D" id="3.40.47.10">
    <property type="match status" value="1"/>
</dbReference>
<feature type="active site" description="Proton acceptor" evidence="7">
    <location>
        <position position="396"/>
    </location>
</feature>
<evidence type="ECO:0000256" key="5">
    <source>
        <dbReference type="ARBA" id="ARBA00022958"/>
    </source>
</evidence>
<dbReference type="STRING" id="56484.A0A1Y2FPD3"/>
<name>A0A1Y2FPD3_PROLT</name>